<sequence length="268" mass="26220">MVGRGGAGRGGAGRGAPGGVRRAVGPGRPEWAAGGAREKGPPVRGGPAVAAGWSRPGPTSAGRAVAVGGRCRARPEAAGGTTSCHGGCAAPTRPAGLGGGHTDVRGLYPCQAPTPSDPPVRKEPGVAALGTRARGVGVRRCAPGGTGKRAGKLFPRFAPDSPGEWSGGSSGFARHNRDGGCAVRFRRTTGAPRNHCAHCRPIRSGGTVARRPGPVNCRPEIGNGEPDQVSGSGGGSAGGQFGRVGSRVVAGVSPGSGRGPVPGGRPGS</sequence>
<feature type="compositionally biased region" description="Gly residues" evidence="1">
    <location>
        <begin position="231"/>
        <end position="242"/>
    </location>
</feature>
<dbReference type="EMBL" id="JAFBCL010000001">
    <property type="protein sequence ID" value="MBM7809910.1"/>
    <property type="molecule type" value="Genomic_DNA"/>
</dbReference>
<evidence type="ECO:0000313" key="2">
    <source>
        <dbReference type="EMBL" id="MBM7809910.1"/>
    </source>
</evidence>
<feature type="region of interest" description="Disordered" evidence="1">
    <location>
        <begin position="1"/>
        <end position="63"/>
    </location>
</feature>
<gene>
    <name evidence="2" type="ORF">JOE68_000775</name>
</gene>
<keyword evidence="3" id="KW-1185">Reference proteome</keyword>
<feature type="region of interest" description="Disordered" evidence="1">
    <location>
        <begin position="210"/>
        <end position="268"/>
    </location>
</feature>
<protein>
    <submittedName>
        <fullName evidence="2">Uncharacterized protein</fullName>
    </submittedName>
</protein>
<feature type="compositionally biased region" description="Gly residues" evidence="1">
    <location>
        <begin position="1"/>
        <end position="18"/>
    </location>
</feature>
<organism evidence="2 3">
    <name type="scientific">Saccharothrix algeriensis</name>
    <dbReference type="NCBI Taxonomy" id="173560"/>
    <lineage>
        <taxon>Bacteria</taxon>
        <taxon>Bacillati</taxon>
        <taxon>Actinomycetota</taxon>
        <taxon>Actinomycetes</taxon>
        <taxon>Pseudonocardiales</taxon>
        <taxon>Pseudonocardiaceae</taxon>
        <taxon>Saccharothrix</taxon>
    </lineage>
</organism>
<feature type="compositionally biased region" description="Low complexity" evidence="1">
    <location>
        <begin position="19"/>
        <end position="29"/>
    </location>
</feature>
<feature type="compositionally biased region" description="Low complexity" evidence="1">
    <location>
        <begin position="243"/>
        <end position="253"/>
    </location>
</feature>
<proteinExistence type="predicted"/>
<dbReference type="Proteomes" id="UP001195724">
    <property type="component" value="Unassembled WGS sequence"/>
</dbReference>
<feature type="region of interest" description="Disordered" evidence="1">
    <location>
        <begin position="138"/>
        <end position="171"/>
    </location>
</feature>
<comment type="caution">
    <text evidence="2">The sequence shown here is derived from an EMBL/GenBank/DDBJ whole genome shotgun (WGS) entry which is preliminary data.</text>
</comment>
<evidence type="ECO:0000313" key="3">
    <source>
        <dbReference type="Proteomes" id="UP001195724"/>
    </source>
</evidence>
<evidence type="ECO:0000256" key="1">
    <source>
        <dbReference type="SAM" id="MobiDB-lite"/>
    </source>
</evidence>
<reference evidence="2 3" key="1">
    <citation type="submission" date="2021-01" db="EMBL/GenBank/DDBJ databases">
        <title>Sequencing the genomes of 1000 actinobacteria strains.</title>
        <authorList>
            <person name="Klenk H.-P."/>
        </authorList>
    </citation>
    <scope>NUCLEOTIDE SEQUENCE [LARGE SCALE GENOMIC DNA]</scope>
    <source>
        <strain evidence="2 3">DSM 44581</strain>
    </source>
</reference>
<feature type="compositionally biased region" description="Gly residues" evidence="1">
    <location>
        <begin position="254"/>
        <end position="268"/>
    </location>
</feature>
<accession>A0ABS2S1V4</accession>
<name>A0ABS2S1V4_9PSEU</name>